<name>A0A8S1ECR1_9PELO</name>
<protein>
    <recommendedName>
        <fullName evidence="4">Seven TM Receptor</fullName>
    </recommendedName>
</protein>
<keyword evidence="3" id="KW-1185">Reference proteome</keyword>
<evidence type="ECO:0000313" key="3">
    <source>
        <dbReference type="Proteomes" id="UP000494206"/>
    </source>
</evidence>
<gene>
    <name evidence="2" type="ORF">CBOVIS_LOCUS1805</name>
</gene>
<dbReference type="PANTHER" id="PTHR22943:SF248">
    <property type="entry name" value="SEVEN TM RECEPTOR"/>
    <property type="match status" value="1"/>
</dbReference>
<sequence>MGDELNYVLLAIYCGCYGFSIAMFVVNFIYRYAATQGRPFREQFDFNPDNIVYIGSYIYPIDRNGNQYINYFHTIGLLLASILIAFSAFCVIFFGSKCYIVTNKASDMLESKLKKNLHSQLLYALILQTIIPFACIYIPPLIFYVTTMLDQDFQFVGIMLNITLMFYPVVDPLPTIFIVRNYQLATIRFLRNLKNCCLIRKRAEIPAARAAIIKLNSSLS</sequence>
<dbReference type="Proteomes" id="UP000494206">
    <property type="component" value="Unassembled WGS sequence"/>
</dbReference>
<feature type="transmembrane region" description="Helical" evidence="1">
    <location>
        <begin position="121"/>
        <end position="143"/>
    </location>
</feature>
<evidence type="ECO:0008006" key="4">
    <source>
        <dbReference type="Google" id="ProtNLM"/>
    </source>
</evidence>
<dbReference type="EMBL" id="CADEPM010000001">
    <property type="protein sequence ID" value="CAB3398542.1"/>
    <property type="molecule type" value="Genomic_DNA"/>
</dbReference>
<evidence type="ECO:0000256" key="1">
    <source>
        <dbReference type="SAM" id="Phobius"/>
    </source>
</evidence>
<dbReference type="SUPFAM" id="SSF81321">
    <property type="entry name" value="Family A G protein-coupled receptor-like"/>
    <property type="match status" value="1"/>
</dbReference>
<dbReference type="InterPro" id="IPR019428">
    <property type="entry name" value="7TM_GPCR_serpentine_rcpt_Str"/>
</dbReference>
<keyword evidence="1" id="KW-0812">Transmembrane</keyword>
<proteinExistence type="predicted"/>
<feature type="transmembrane region" description="Helical" evidence="1">
    <location>
        <begin position="75"/>
        <end position="100"/>
    </location>
</feature>
<dbReference type="OrthoDB" id="5859535at2759"/>
<reference evidence="2 3" key="1">
    <citation type="submission" date="2020-04" db="EMBL/GenBank/DDBJ databases">
        <authorList>
            <person name="Laetsch R D."/>
            <person name="Stevens L."/>
            <person name="Kumar S."/>
            <person name="Blaxter L. M."/>
        </authorList>
    </citation>
    <scope>NUCLEOTIDE SEQUENCE [LARGE SCALE GENOMIC DNA]</scope>
</reference>
<feature type="transmembrane region" description="Helical" evidence="1">
    <location>
        <begin position="7"/>
        <end position="30"/>
    </location>
</feature>
<keyword evidence="1" id="KW-1133">Transmembrane helix</keyword>
<dbReference type="PANTHER" id="PTHR22943">
    <property type="entry name" value="7-TRANSMEMBRANE DOMAIN RECEPTOR C.ELEGANS"/>
    <property type="match status" value="1"/>
</dbReference>
<dbReference type="GO" id="GO:0042048">
    <property type="term" value="P:olfactory behavior"/>
    <property type="evidence" value="ECO:0007669"/>
    <property type="project" value="TreeGrafter"/>
</dbReference>
<dbReference type="GO" id="GO:0038022">
    <property type="term" value="F:G protein-coupled olfactory receptor activity"/>
    <property type="evidence" value="ECO:0007669"/>
    <property type="project" value="TreeGrafter"/>
</dbReference>
<dbReference type="Pfam" id="PF10326">
    <property type="entry name" value="7TM_GPCR_Str"/>
    <property type="match status" value="2"/>
</dbReference>
<keyword evidence="1" id="KW-0472">Membrane</keyword>
<comment type="caution">
    <text evidence="2">The sequence shown here is derived from an EMBL/GenBank/DDBJ whole genome shotgun (WGS) entry which is preliminary data.</text>
</comment>
<dbReference type="GO" id="GO:0005886">
    <property type="term" value="C:plasma membrane"/>
    <property type="evidence" value="ECO:0007669"/>
    <property type="project" value="TreeGrafter"/>
</dbReference>
<organism evidence="2 3">
    <name type="scientific">Caenorhabditis bovis</name>
    <dbReference type="NCBI Taxonomy" id="2654633"/>
    <lineage>
        <taxon>Eukaryota</taxon>
        <taxon>Metazoa</taxon>
        <taxon>Ecdysozoa</taxon>
        <taxon>Nematoda</taxon>
        <taxon>Chromadorea</taxon>
        <taxon>Rhabditida</taxon>
        <taxon>Rhabditina</taxon>
        <taxon>Rhabditomorpha</taxon>
        <taxon>Rhabditoidea</taxon>
        <taxon>Rhabditidae</taxon>
        <taxon>Peloderinae</taxon>
        <taxon>Caenorhabditis</taxon>
    </lineage>
</organism>
<evidence type="ECO:0000313" key="2">
    <source>
        <dbReference type="EMBL" id="CAB3398542.1"/>
    </source>
</evidence>
<feature type="transmembrane region" description="Helical" evidence="1">
    <location>
        <begin position="155"/>
        <end position="179"/>
    </location>
</feature>
<accession>A0A8S1ECR1</accession>
<dbReference type="AlphaFoldDB" id="A0A8S1ECR1"/>